<accession>A0A133VC21</accession>
<dbReference type="Proteomes" id="UP000070405">
    <property type="component" value="Unassembled WGS sequence"/>
</dbReference>
<keyword evidence="2" id="KW-1185">Reference proteome</keyword>
<gene>
    <name evidence="1" type="ORF">AKJ47_01210</name>
</gene>
<evidence type="ECO:0000313" key="1">
    <source>
        <dbReference type="EMBL" id="KXB03998.1"/>
    </source>
</evidence>
<sequence>MDDRFEQKYLVIPVKYQGAKLELRLGKRNTKRIKDEYGSNTEDWVGKQIEVDKIENYPGLGTKGLILRLVGG</sequence>
<dbReference type="AlphaFoldDB" id="A0A133VC21"/>
<protein>
    <submittedName>
        <fullName evidence="1">Uncharacterized protein</fullName>
    </submittedName>
</protein>
<reference evidence="1 2" key="1">
    <citation type="journal article" date="2016" name="Sci. Rep.">
        <title>Metabolic traits of an uncultured archaeal lineage -MSBL1- from brine pools of the Red Sea.</title>
        <authorList>
            <person name="Mwirichia R."/>
            <person name="Alam I."/>
            <person name="Rashid M."/>
            <person name="Vinu M."/>
            <person name="Ba-Alawi W."/>
            <person name="Anthony Kamau A."/>
            <person name="Kamanda Ngugi D."/>
            <person name="Goker M."/>
            <person name="Klenk H.P."/>
            <person name="Bajic V."/>
            <person name="Stingl U."/>
        </authorList>
    </citation>
    <scope>NUCLEOTIDE SEQUENCE [LARGE SCALE GENOMIC DNA]</scope>
    <source>
        <strain evidence="1">SCGC-AAA261G05</strain>
    </source>
</reference>
<comment type="caution">
    <text evidence="1">The sequence shown here is derived from an EMBL/GenBank/DDBJ whole genome shotgun (WGS) entry which is preliminary data.</text>
</comment>
<organism evidence="1 2">
    <name type="scientific">candidate division MSBL1 archaeon SCGC-AAA261G05</name>
    <dbReference type="NCBI Taxonomy" id="1698276"/>
    <lineage>
        <taxon>Archaea</taxon>
        <taxon>Methanobacteriati</taxon>
        <taxon>Methanobacteriota</taxon>
        <taxon>candidate division MSBL1</taxon>
    </lineage>
</organism>
<proteinExistence type="predicted"/>
<name>A0A133VC21_9EURY</name>
<dbReference type="EMBL" id="LHYA01000009">
    <property type="protein sequence ID" value="KXB03998.1"/>
    <property type="molecule type" value="Genomic_DNA"/>
</dbReference>
<evidence type="ECO:0000313" key="2">
    <source>
        <dbReference type="Proteomes" id="UP000070405"/>
    </source>
</evidence>